<evidence type="ECO:0000313" key="2">
    <source>
        <dbReference type="Proteomes" id="UP000663879"/>
    </source>
</evidence>
<dbReference type="AlphaFoldDB" id="A0A814PIK4"/>
<name>A0A814PIK4_9BILA</name>
<dbReference type="OrthoDB" id="10454858at2759"/>
<keyword evidence="2" id="KW-1185">Reference proteome</keyword>
<proteinExistence type="predicted"/>
<accession>A0A814PIK4</accession>
<reference evidence="1" key="1">
    <citation type="submission" date="2021-02" db="EMBL/GenBank/DDBJ databases">
        <authorList>
            <person name="Nowell W R."/>
        </authorList>
    </citation>
    <scope>NUCLEOTIDE SEQUENCE</scope>
    <source>
        <strain evidence="1">Ploen Becks lab</strain>
    </source>
</reference>
<organism evidence="1 2">
    <name type="scientific">Brachionus calyciflorus</name>
    <dbReference type="NCBI Taxonomy" id="104777"/>
    <lineage>
        <taxon>Eukaryota</taxon>
        <taxon>Metazoa</taxon>
        <taxon>Spiralia</taxon>
        <taxon>Gnathifera</taxon>
        <taxon>Rotifera</taxon>
        <taxon>Eurotatoria</taxon>
        <taxon>Monogononta</taxon>
        <taxon>Pseudotrocha</taxon>
        <taxon>Ploima</taxon>
        <taxon>Brachionidae</taxon>
        <taxon>Brachionus</taxon>
    </lineage>
</organism>
<sequence>MVSEWNEASFFTQELNSTNLKISPDSGQFMSQNSLCSSICSLVSTNQTNESLYYDKSETHKHKFDLDIKEYDIIKQNLLEYSLPTEFKILNLIPDEEAQNVLGSWNFRNDKIQKVSPNKPLASRPTFSYSFSSNITYQFRNFNDWRSHLIYYKQKKNGHNNLPNLTKEIKPTAIIPTVVSKQVENEEIPQRKCSITRSKTLHILKRDNTLFKSTKIFENENVDEPILVKSLSRKQINTQITKSSTNESFFNFSAPASITNGSVHKKNIDFKMEVSKIKANETPNQKFIPYLKGKRAGGGVLKVSTELEKNKIQLEQIPQNLVKKYICHKSKSFSSGLTGLLHSQQQDSSDDTYYTITSIGTNDKKLNKKYVPFYQEEEEHENFLKSVPSRADNMSILGSQHKKSPNQSEINNKNDKLQIGQPSLSQFIQNSNLTNQKKSAANVKNFKQIANRIKRQHREMLKQHKASVENQMENGQTIVSELKGVSMTDTKNIINPQIRFEVAN</sequence>
<gene>
    <name evidence="1" type="ORF">OXX778_LOCUS21390</name>
</gene>
<evidence type="ECO:0000313" key="1">
    <source>
        <dbReference type="EMBL" id="CAF1105997.1"/>
    </source>
</evidence>
<protein>
    <submittedName>
        <fullName evidence="1">Uncharacterized protein</fullName>
    </submittedName>
</protein>
<dbReference type="Proteomes" id="UP000663879">
    <property type="component" value="Unassembled WGS sequence"/>
</dbReference>
<comment type="caution">
    <text evidence="1">The sequence shown here is derived from an EMBL/GenBank/DDBJ whole genome shotgun (WGS) entry which is preliminary data.</text>
</comment>
<dbReference type="EMBL" id="CAJNOC010007847">
    <property type="protein sequence ID" value="CAF1105997.1"/>
    <property type="molecule type" value="Genomic_DNA"/>
</dbReference>